<dbReference type="PROSITE" id="PS51257">
    <property type="entry name" value="PROKAR_LIPOPROTEIN"/>
    <property type="match status" value="1"/>
</dbReference>
<dbReference type="PROSITE" id="PS00022">
    <property type="entry name" value="EGF_1"/>
    <property type="match status" value="1"/>
</dbReference>
<feature type="chain" id="PRO_5031360455" description="EGF-like domain-containing protein" evidence="2">
    <location>
        <begin position="31"/>
        <end position="259"/>
    </location>
</feature>
<keyword evidence="1" id="KW-0812">Transmembrane</keyword>
<proteinExistence type="predicted"/>
<feature type="signal peptide" evidence="2">
    <location>
        <begin position="1"/>
        <end position="30"/>
    </location>
</feature>
<reference evidence="4" key="1">
    <citation type="submission" date="2021-01" db="EMBL/GenBank/DDBJ databases">
        <authorList>
            <person name="Corre E."/>
            <person name="Pelletier E."/>
            <person name="Niang G."/>
            <person name="Scheremetjew M."/>
            <person name="Finn R."/>
            <person name="Kale V."/>
            <person name="Holt S."/>
            <person name="Cochrane G."/>
            <person name="Meng A."/>
            <person name="Brown T."/>
            <person name="Cohen L."/>
        </authorList>
    </citation>
    <scope>NUCLEOTIDE SEQUENCE</scope>
    <source>
        <strain evidence="4">CCMP2222</strain>
    </source>
</reference>
<dbReference type="InterPro" id="IPR000742">
    <property type="entry name" value="EGF"/>
</dbReference>
<feature type="transmembrane region" description="Helical" evidence="1">
    <location>
        <begin position="180"/>
        <end position="200"/>
    </location>
</feature>
<name>A0A7S2BL76_9DINO</name>
<keyword evidence="1" id="KW-0472">Membrane</keyword>
<feature type="domain" description="EGF-like" evidence="3">
    <location>
        <begin position="112"/>
        <end position="123"/>
    </location>
</feature>
<dbReference type="AlphaFoldDB" id="A0A7S2BL76"/>
<organism evidence="4">
    <name type="scientific">Alexandrium andersonii</name>
    <dbReference type="NCBI Taxonomy" id="327968"/>
    <lineage>
        <taxon>Eukaryota</taxon>
        <taxon>Sar</taxon>
        <taxon>Alveolata</taxon>
        <taxon>Dinophyceae</taxon>
        <taxon>Gonyaulacales</taxon>
        <taxon>Pyrocystaceae</taxon>
        <taxon>Alexandrium</taxon>
    </lineage>
</organism>
<keyword evidence="2" id="KW-0732">Signal</keyword>
<evidence type="ECO:0000256" key="2">
    <source>
        <dbReference type="SAM" id="SignalP"/>
    </source>
</evidence>
<feature type="transmembrane region" description="Helical" evidence="1">
    <location>
        <begin position="156"/>
        <end position="173"/>
    </location>
</feature>
<protein>
    <recommendedName>
        <fullName evidence="3">EGF-like domain-containing protein</fullName>
    </recommendedName>
</protein>
<evidence type="ECO:0000256" key="1">
    <source>
        <dbReference type="SAM" id="Phobius"/>
    </source>
</evidence>
<evidence type="ECO:0000259" key="3">
    <source>
        <dbReference type="PROSITE" id="PS00022"/>
    </source>
</evidence>
<accession>A0A7S2BL76</accession>
<keyword evidence="1" id="KW-1133">Transmembrane helix</keyword>
<dbReference type="EMBL" id="HBGQ01023736">
    <property type="protein sequence ID" value="CAD9400304.1"/>
    <property type="molecule type" value="Transcribed_RNA"/>
</dbReference>
<sequence>MKLQVGWAGALARRPAAAIALAAITASLQGCTVPHVDGYIDVSDANVASHLVPYWRSERDYFESLSYTDPTTQLPSFNSCMDTKLNVLDVCSRRGHCVPFDENDIAHPIFFCKCDDAWAGPECSIRRKRQSVSWLLSLLLGPLAMDELYLGMLEQAVLKLLAVVVALVLSLAGHKQVGALAFLAPWLFDVVRLGMCPGHAVEYRVASDLPRWSFAIFTVLYVGFVAVALGVASVHFEVQGRRRRWDAAAAQAAAVKRLP</sequence>
<gene>
    <name evidence="4" type="ORF">AAND1436_LOCUS11767</name>
</gene>
<feature type="transmembrane region" description="Helical" evidence="1">
    <location>
        <begin position="212"/>
        <end position="234"/>
    </location>
</feature>
<evidence type="ECO:0000313" key="4">
    <source>
        <dbReference type="EMBL" id="CAD9400304.1"/>
    </source>
</evidence>